<proteinExistence type="predicted"/>
<gene>
    <name evidence="2" type="ORF">PPERSA_03329</name>
</gene>
<protein>
    <submittedName>
        <fullName evidence="2">Uncharacterized protein</fullName>
    </submittedName>
</protein>
<sequence>MLHRQSCIQNSNTLNIRLDSVENPSVSSNNLQGYYSSFNGREHSNRFNDIKNSRSSILNVGNSKSSQNSSVKKTGISDKFYNPEHNMREKIKLGEIQFPELGVENQLMIKSKDKQSSPESQNAENSISQPFSSNQQLDKSSLMSFYVDPKQKKQTYVDNLLAQRQLWVKTIASDYSFGVKSKHPGKINLNYLKKRDNFLKTKAQTLKNVKNQPDQIKKLEINTKLIYEDQGKSESLKYQYEKHLQKMGHLEMLDEQIEQTPRAVQNWRKVRNHVFEQIEIKKKKLSLLSDAINKVNQLTESDKLRFLINDIILQARDEIQTKDLGLSLFNNQNFMNFFNNPSIKDINQFIEGLMNCLFDDQDMTKFLQDLQKQLKVPFSEKFFLAINKFVMDIIQNKPKYFISQVEFKLNKLKYKAKAGITLHGIIKEYFENIEFFMNQFSKYFSDWMGSFENNYSMVQRKAIDMEFMDLILRLALDENDIFNIQDSLFGLEYFAVTPELFSIWLQGIKSFMQTRNISNNIIMFFVQNISKLTFF</sequence>
<accession>A0A0V0Q8C9</accession>
<feature type="compositionally biased region" description="Low complexity" evidence="1">
    <location>
        <begin position="59"/>
        <end position="73"/>
    </location>
</feature>
<name>A0A0V0Q8C9_PSEPJ</name>
<dbReference type="InParanoid" id="A0A0V0Q8C9"/>
<keyword evidence="3" id="KW-1185">Reference proteome</keyword>
<feature type="region of interest" description="Disordered" evidence="1">
    <location>
        <begin position="111"/>
        <end position="135"/>
    </location>
</feature>
<dbReference type="Proteomes" id="UP000054937">
    <property type="component" value="Unassembled WGS sequence"/>
</dbReference>
<evidence type="ECO:0000313" key="2">
    <source>
        <dbReference type="EMBL" id="KRW98498.1"/>
    </source>
</evidence>
<feature type="region of interest" description="Disordered" evidence="1">
    <location>
        <begin position="58"/>
        <end position="80"/>
    </location>
</feature>
<organism evidence="2 3">
    <name type="scientific">Pseudocohnilembus persalinus</name>
    <name type="common">Ciliate</name>
    <dbReference type="NCBI Taxonomy" id="266149"/>
    <lineage>
        <taxon>Eukaryota</taxon>
        <taxon>Sar</taxon>
        <taxon>Alveolata</taxon>
        <taxon>Ciliophora</taxon>
        <taxon>Intramacronucleata</taxon>
        <taxon>Oligohymenophorea</taxon>
        <taxon>Scuticociliatia</taxon>
        <taxon>Philasterida</taxon>
        <taxon>Pseudocohnilembidae</taxon>
        <taxon>Pseudocohnilembus</taxon>
    </lineage>
</organism>
<feature type="compositionally biased region" description="Polar residues" evidence="1">
    <location>
        <begin position="117"/>
        <end position="135"/>
    </location>
</feature>
<dbReference type="AlphaFoldDB" id="A0A0V0Q8C9"/>
<comment type="caution">
    <text evidence="2">The sequence shown here is derived from an EMBL/GenBank/DDBJ whole genome shotgun (WGS) entry which is preliminary data.</text>
</comment>
<reference evidence="2 3" key="1">
    <citation type="journal article" date="2015" name="Sci. Rep.">
        <title>Genome of the facultative scuticociliatosis pathogen Pseudocohnilembus persalinus provides insight into its virulence through horizontal gene transfer.</title>
        <authorList>
            <person name="Xiong J."/>
            <person name="Wang G."/>
            <person name="Cheng J."/>
            <person name="Tian M."/>
            <person name="Pan X."/>
            <person name="Warren A."/>
            <person name="Jiang C."/>
            <person name="Yuan D."/>
            <person name="Miao W."/>
        </authorList>
    </citation>
    <scope>NUCLEOTIDE SEQUENCE [LARGE SCALE GENOMIC DNA]</scope>
    <source>
        <strain evidence="2">36N120E</strain>
    </source>
</reference>
<evidence type="ECO:0000256" key="1">
    <source>
        <dbReference type="SAM" id="MobiDB-lite"/>
    </source>
</evidence>
<evidence type="ECO:0000313" key="3">
    <source>
        <dbReference type="Proteomes" id="UP000054937"/>
    </source>
</evidence>
<dbReference type="EMBL" id="LDAU01000243">
    <property type="protein sequence ID" value="KRW98498.1"/>
    <property type="molecule type" value="Genomic_DNA"/>
</dbReference>